<reference evidence="6 7" key="1">
    <citation type="submission" date="2014-04" db="EMBL/GenBank/DDBJ databases">
        <title>A comprehensive comparison of genomes of Erythrobacter spp. Strains.</title>
        <authorList>
            <person name="Zheng Q."/>
        </authorList>
    </citation>
    <scope>NUCLEOTIDE SEQUENCE [LARGE SCALE GENOMIC DNA]</scope>
    <source>
        <strain evidence="6 7">DSM 8509</strain>
    </source>
</reference>
<proteinExistence type="inferred from homology"/>
<accession>A0A074MIM8</accession>
<evidence type="ECO:0000313" key="7">
    <source>
        <dbReference type="Proteomes" id="UP000027866"/>
    </source>
</evidence>
<dbReference type="GO" id="GO:0004553">
    <property type="term" value="F:hydrolase activity, hydrolyzing O-glycosyl compounds"/>
    <property type="evidence" value="ECO:0007669"/>
    <property type="project" value="InterPro"/>
</dbReference>
<evidence type="ECO:0000256" key="4">
    <source>
        <dbReference type="SAM" id="SignalP"/>
    </source>
</evidence>
<keyword evidence="7" id="KW-1185">Reference proteome</keyword>
<dbReference type="InterPro" id="IPR008258">
    <property type="entry name" value="Transglycosylase_SLT_dom_1"/>
</dbReference>
<dbReference type="Proteomes" id="UP000027866">
    <property type="component" value="Unassembled WGS sequence"/>
</dbReference>
<protein>
    <submittedName>
        <fullName evidence="6">Lytic transglycosylase</fullName>
    </submittedName>
</protein>
<dbReference type="CDD" id="cd13401">
    <property type="entry name" value="Slt70-like"/>
    <property type="match status" value="1"/>
</dbReference>
<dbReference type="Gene3D" id="1.10.530.10">
    <property type="match status" value="1"/>
</dbReference>
<dbReference type="EMBL" id="JMIX01000009">
    <property type="protein sequence ID" value="KEO92625.1"/>
    <property type="molecule type" value="Genomic_DNA"/>
</dbReference>
<feature type="signal peptide" evidence="4">
    <location>
        <begin position="1"/>
        <end position="28"/>
    </location>
</feature>
<organism evidence="6 7">
    <name type="scientific">Erythrobacter litoralis</name>
    <dbReference type="NCBI Taxonomy" id="39960"/>
    <lineage>
        <taxon>Bacteria</taxon>
        <taxon>Pseudomonadati</taxon>
        <taxon>Pseudomonadota</taxon>
        <taxon>Alphaproteobacteria</taxon>
        <taxon>Sphingomonadales</taxon>
        <taxon>Erythrobacteraceae</taxon>
        <taxon>Erythrobacter/Porphyrobacter group</taxon>
        <taxon>Erythrobacter</taxon>
    </lineage>
</organism>
<feature type="domain" description="Transglycosylase SLT" evidence="5">
    <location>
        <begin position="505"/>
        <end position="606"/>
    </location>
</feature>
<dbReference type="Gene3D" id="1.25.20.10">
    <property type="entry name" value="Bacterial muramidases"/>
    <property type="match status" value="1"/>
</dbReference>
<comment type="similarity">
    <text evidence="2">Belongs to the virb1 family.</text>
</comment>
<dbReference type="AlphaFoldDB" id="A0A074MIM8"/>
<evidence type="ECO:0000313" key="6">
    <source>
        <dbReference type="EMBL" id="KEO92625.1"/>
    </source>
</evidence>
<evidence type="ECO:0000256" key="2">
    <source>
        <dbReference type="ARBA" id="ARBA00009387"/>
    </source>
</evidence>
<dbReference type="InterPro" id="IPR008939">
    <property type="entry name" value="Lytic_TGlycosylase_superhlx_U"/>
</dbReference>
<dbReference type="PANTHER" id="PTHR37423:SF2">
    <property type="entry name" value="MEMBRANE-BOUND LYTIC MUREIN TRANSGLYCOSYLASE C"/>
    <property type="match status" value="1"/>
</dbReference>
<gene>
    <name evidence="6" type="ORF">EH32_15320</name>
</gene>
<evidence type="ECO:0000256" key="1">
    <source>
        <dbReference type="ARBA" id="ARBA00007734"/>
    </source>
</evidence>
<dbReference type="GO" id="GO:0042597">
    <property type="term" value="C:periplasmic space"/>
    <property type="evidence" value="ECO:0007669"/>
    <property type="project" value="InterPro"/>
</dbReference>
<evidence type="ECO:0000259" key="5">
    <source>
        <dbReference type="Pfam" id="PF01464"/>
    </source>
</evidence>
<dbReference type="RefSeq" id="WP_034904929.1">
    <property type="nucleotide sequence ID" value="NZ_CP017057.1"/>
</dbReference>
<dbReference type="PATRIC" id="fig|39960.10.peg.1307"/>
<feature type="chain" id="PRO_5001697357" evidence="4">
    <location>
        <begin position="29"/>
        <end position="659"/>
    </location>
</feature>
<keyword evidence="3 4" id="KW-0732">Signal</keyword>
<sequence length="659" mass="72280">MSSMVIRTIKRKGATLALLAAGTATVFAGPSVAQMAGSPGVQDDRASLVARQPTPIGAALDRWEALQSDRVFGFSDYAGFVLSYPQFPLVDTLRLRAENTLDSEAPSQAELLRYFDLHPPLTNAARARYALALTGAQRPEAFEVAREAWRKGTMSDPAELYLHSLYHARLSPEDHAARMDALLWQGDADAAARQMMRLAPGDRDLAMARLALVRGALPEEAGMSVPAGAMSDPGYVYALANHLRRTGRTAEAVRVLASRADFAAPAHDGEAMIGLMLALAEAGGPSNAVRIASKVDDVFRENRDISEGSFRLRDRYTDLMWLGGTSALWNLGDGARAAPLFYRYGEGARTPLTRTKGFYWAGRAARAAGNEEDAARYFDLAAEHPEYYYGQLAIAALGRSMPAFEPLPAPAIDEATRAAFEQRPLVRAIRAIASNRRDWRTERRFFQALGDSAATPEDMAMVAQLARETGLEEMAVVLGMKAGENGLPGFERVGFPVVETPVVNDWTMVHAISRQESEFDRTRVSHAGARGVMQLMPGTAREQAGKLGVQYMSANLIGDPSYNIRLGDAYFARMMDYYGGAYPLAIGAYNAGPGRVNQWLRMNGDPRTGEIDWVTWVEKIPSNFETRYYIMRVLGNAVSYSHMYPDKAGLPRTIDKFLR</sequence>
<evidence type="ECO:0000256" key="3">
    <source>
        <dbReference type="ARBA" id="ARBA00022729"/>
    </source>
</evidence>
<name>A0A074MIM8_9SPHN</name>
<dbReference type="PANTHER" id="PTHR37423">
    <property type="entry name" value="SOLUBLE LYTIC MUREIN TRANSGLYCOSYLASE-RELATED"/>
    <property type="match status" value="1"/>
</dbReference>
<dbReference type="SUPFAM" id="SSF48435">
    <property type="entry name" value="Bacterial muramidases"/>
    <property type="match status" value="1"/>
</dbReference>
<dbReference type="SUPFAM" id="SSF53955">
    <property type="entry name" value="Lysozyme-like"/>
    <property type="match status" value="1"/>
</dbReference>
<dbReference type="Pfam" id="PF01464">
    <property type="entry name" value="SLT"/>
    <property type="match status" value="1"/>
</dbReference>
<comment type="caution">
    <text evidence="6">The sequence shown here is derived from an EMBL/GenBank/DDBJ whole genome shotgun (WGS) entry which is preliminary data.</text>
</comment>
<dbReference type="InterPro" id="IPR023346">
    <property type="entry name" value="Lysozyme-like_dom_sf"/>
</dbReference>
<dbReference type="KEGG" id="elq:Ga0102493_112212"/>
<comment type="similarity">
    <text evidence="1">Belongs to the transglycosylase Slt family.</text>
</comment>